<evidence type="ECO:0000256" key="4">
    <source>
        <dbReference type="ARBA" id="ARBA00023125"/>
    </source>
</evidence>
<evidence type="ECO:0000256" key="7">
    <source>
        <dbReference type="SAM" id="MobiDB-lite"/>
    </source>
</evidence>
<evidence type="ECO:0000313" key="8">
    <source>
        <dbReference type="EMBL" id="EKD03556.1"/>
    </source>
</evidence>
<dbReference type="AlphaFoldDB" id="K1VSK4"/>
<evidence type="ECO:0000256" key="3">
    <source>
        <dbReference type="ARBA" id="ARBA00023015"/>
    </source>
</evidence>
<dbReference type="HOGENOM" id="CLU_364155_0_0_1"/>
<keyword evidence="1" id="KW-0479">Metal-binding</keyword>
<dbReference type="OrthoDB" id="2123952at2759"/>
<dbReference type="Proteomes" id="UP000006757">
    <property type="component" value="Unassembled WGS sequence"/>
</dbReference>
<feature type="region of interest" description="Disordered" evidence="7">
    <location>
        <begin position="619"/>
        <end position="717"/>
    </location>
</feature>
<dbReference type="PANTHER" id="PTHR31313:SF78">
    <property type="entry name" value="TRANSCRIPTION FACTOR DOMAIN-CONTAINING PROTEIN"/>
    <property type="match status" value="1"/>
</dbReference>
<dbReference type="STRING" id="1220162.K1VSK4"/>
<feature type="compositionally biased region" description="Basic residues" evidence="7">
    <location>
        <begin position="687"/>
        <end position="704"/>
    </location>
</feature>
<dbReference type="EMBL" id="AMBO01000246">
    <property type="protein sequence ID" value="EKD03556.1"/>
    <property type="molecule type" value="Genomic_DNA"/>
</dbReference>
<comment type="caution">
    <text evidence="8">The sequence shown here is derived from an EMBL/GenBank/DDBJ whole genome shotgun (WGS) entry which is preliminary data.</text>
</comment>
<feature type="compositionally biased region" description="Polar residues" evidence="7">
    <location>
        <begin position="145"/>
        <end position="154"/>
    </location>
</feature>
<keyword evidence="3" id="KW-0805">Transcription regulation</keyword>
<feature type="compositionally biased region" description="Low complexity" evidence="7">
    <location>
        <begin position="673"/>
        <end position="686"/>
    </location>
</feature>
<feature type="compositionally biased region" description="Low complexity" evidence="7">
    <location>
        <begin position="134"/>
        <end position="144"/>
    </location>
</feature>
<dbReference type="CDD" id="cd12148">
    <property type="entry name" value="fungal_TF_MHR"/>
    <property type="match status" value="1"/>
</dbReference>
<accession>K1VSK4</accession>
<sequence>MNTANTSQDDADTSPGTRKRRTLRACDVSHPHRLCSTHPNASGVLGVEQGADVDADHGQHSLTKQGCRHRRMKCEDVQTTASGKQRCRVCRDNRQDCTFNAPVLKRGPRPGWRQRLLERSVSPPVGNTNTLGLQQDGQQQQQQQSWNAGASNTEEGQEPPRSKRRQSTPSPDGQPRSRAQQRLPLLGLPPPLVDQLLAVYFTHVHTGCGDKNLAFTYAGRACCMALSMGLNLAPAQPESPVEAETRSRVYTLAEETGRSILLPYRRSSTPLPSMTEADEFELWPPIPSSSQPLPESVQHLTPRRGYVMSCFVWTCYLGMVVEGILELDVPGPPRPRPSETPWFNQWSAEKLEEERKQVVTTAARIARELESWRNALPPYLEVDLQASPMPHLTISLAVSYAASERTDGQWYETAQILLYSHFIRSGPLPEVLTPDASAEHELISKAHSTCTAAAEKCADFISHLDKHRLLSVTSADIIHILGLVTLYEAFDASDPDEELAHRAKLTFAQCCIWLRDCSSAWPAASAHKVFFEGLIQGGIKLSSTIHETESSPQPLDAGLRGLGNKLRSPRADFDTTLPPLGRSSLFQLPQFYWNQLSNAIPGQSTATFSAEGNVLGIAQSPDMPFIPPALSPESQNQQTDMSPYQRQNDSASQQEWHKQQQQQTQPQQPPQTQPQQNQQQPLQQQPQHHHHGHHHHHHQQHHQPHQQQQQQTNPAQNAMQPSQFFDMVNFNQSWNSGGMDANLGASMDNSAVYSALMNFMVEAARSR</sequence>
<keyword evidence="9" id="KW-1185">Reference proteome</keyword>
<keyword evidence="6" id="KW-0539">Nucleus</keyword>
<name>K1VSK4_TRIAC</name>
<reference evidence="8 9" key="1">
    <citation type="journal article" date="2012" name="Eukaryot. Cell">
        <title>Genome sequence of the Trichosporon asahii environmental strain CBS 8904.</title>
        <authorList>
            <person name="Yang R.Y."/>
            <person name="Li H.T."/>
            <person name="Zhu H."/>
            <person name="Zhou G.P."/>
            <person name="Wang M."/>
            <person name="Wang L."/>
        </authorList>
    </citation>
    <scope>NUCLEOTIDE SEQUENCE [LARGE SCALE GENOMIC DNA]</scope>
    <source>
        <strain evidence="8 9">CBS 8904</strain>
    </source>
</reference>
<evidence type="ECO:0000256" key="2">
    <source>
        <dbReference type="ARBA" id="ARBA00022833"/>
    </source>
</evidence>
<dbReference type="GO" id="GO:0003677">
    <property type="term" value="F:DNA binding"/>
    <property type="evidence" value="ECO:0007669"/>
    <property type="project" value="UniProtKB-KW"/>
</dbReference>
<evidence type="ECO:0008006" key="10">
    <source>
        <dbReference type="Google" id="ProtNLM"/>
    </source>
</evidence>
<evidence type="ECO:0000313" key="9">
    <source>
        <dbReference type="Proteomes" id="UP000006757"/>
    </source>
</evidence>
<gene>
    <name evidence="8" type="ORF">A1Q2_02139</name>
</gene>
<organism evidence="8 9">
    <name type="scientific">Trichosporon asahii var. asahii (strain CBS 8904)</name>
    <name type="common">Yeast</name>
    <dbReference type="NCBI Taxonomy" id="1220162"/>
    <lineage>
        <taxon>Eukaryota</taxon>
        <taxon>Fungi</taxon>
        <taxon>Dikarya</taxon>
        <taxon>Basidiomycota</taxon>
        <taxon>Agaricomycotina</taxon>
        <taxon>Tremellomycetes</taxon>
        <taxon>Trichosporonales</taxon>
        <taxon>Trichosporonaceae</taxon>
        <taxon>Trichosporon</taxon>
    </lineage>
</organism>
<dbReference type="eggNOG" id="ENOG502QV53">
    <property type="taxonomic scope" value="Eukaryota"/>
</dbReference>
<dbReference type="PANTHER" id="PTHR31313">
    <property type="entry name" value="TY1 ENHANCER ACTIVATOR"/>
    <property type="match status" value="1"/>
</dbReference>
<evidence type="ECO:0000256" key="6">
    <source>
        <dbReference type="ARBA" id="ARBA00023242"/>
    </source>
</evidence>
<feature type="region of interest" description="Disordered" evidence="7">
    <location>
        <begin position="1"/>
        <end position="21"/>
    </location>
</feature>
<keyword evidence="5" id="KW-0804">Transcription</keyword>
<evidence type="ECO:0000256" key="1">
    <source>
        <dbReference type="ARBA" id="ARBA00022723"/>
    </source>
</evidence>
<dbReference type="GO" id="GO:0046872">
    <property type="term" value="F:metal ion binding"/>
    <property type="evidence" value="ECO:0007669"/>
    <property type="project" value="UniProtKB-KW"/>
</dbReference>
<keyword evidence="2" id="KW-0862">Zinc</keyword>
<feature type="compositionally biased region" description="Polar residues" evidence="7">
    <location>
        <begin position="632"/>
        <end position="652"/>
    </location>
</feature>
<dbReference type="InParanoid" id="K1VSK4"/>
<evidence type="ECO:0000256" key="5">
    <source>
        <dbReference type="ARBA" id="ARBA00023163"/>
    </source>
</evidence>
<dbReference type="InterPro" id="IPR051615">
    <property type="entry name" value="Transcr_Regulatory_Elem"/>
</dbReference>
<feature type="region of interest" description="Disordered" evidence="7">
    <location>
        <begin position="120"/>
        <end position="178"/>
    </location>
</feature>
<protein>
    <recommendedName>
        <fullName evidence="10">Zn(2)-C6 fungal-type domain-containing protein</fullName>
    </recommendedName>
</protein>
<proteinExistence type="predicted"/>
<keyword evidence="4" id="KW-0238">DNA-binding</keyword>